<evidence type="ECO:0008006" key="3">
    <source>
        <dbReference type="Google" id="ProtNLM"/>
    </source>
</evidence>
<dbReference type="InterPro" id="IPR010344">
    <property type="entry name" value="YbjH"/>
</dbReference>
<proteinExistence type="predicted"/>
<organism evidence="1 2">
    <name type="scientific">Parabacteroides johnsonii DSM 18315</name>
    <dbReference type="NCBI Taxonomy" id="537006"/>
    <lineage>
        <taxon>Bacteria</taxon>
        <taxon>Pseudomonadati</taxon>
        <taxon>Bacteroidota</taxon>
        <taxon>Bacteroidia</taxon>
        <taxon>Bacteroidales</taxon>
        <taxon>Tannerellaceae</taxon>
        <taxon>Parabacteroides</taxon>
    </lineage>
</organism>
<name>B7B952_9BACT</name>
<reference evidence="1 2" key="2">
    <citation type="submission" date="2008-10" db="EMBL/GenBank/DDBJ databases">
        <authorList>
            <person name="Fulton L."/>
            <person name="Clifton S."/>
            <person name="Fulton B."/>
            <person name="Xu J."/>
            <person name="Minx P."/>
            <person name="Pepin K.H."/>
            <person name="Johnson M."/>
            <person name="Bhonagiri V."/>
            <person name="Nash W.E."/>
            <person name="Mardis E.R."/>
            <person name="Wilson R.K."/>
        </authorList>
    </citation>
    <scope>NUCLEOTIDE SEQUENCE [LARGE SCALE GENOMIC DNA]</scope>
    <source>
        <strain evidence="1 2">DSM 18315</strain>
    </source>
</reference>
<accession>B7B952</accession>
<sequence length="516" mass="58521">EQNMKHKIIKQTLLTIGISLSIVNSQLSIAQRSLGVSGLLNIPSADMQEDGTFMTGGNYLPQEMLPREWGYNSGNYFVNLTFLPFMEVAYRCTLLKVKSTGKWNQDRSVSLRLRPLKEGKWWPSVVIGSNDLLTTGELNPFLDSGRNRYFSSVYAVGTKHFGFYGHDIGVTVGGHMPFRSRSENKGVFGGVSYRPAFLKLLEVMAEYDSKVVNVGVSARLFDHFSLYAYCYDFKTVAGGLRYELTPRPRAFRSDEVRMPWDGRVELVLYPQITLNNSWLDKIYGAVINIAPAVEARLWKGAAFTGQVILPVWNNMVGQMDYIRAGVLTLSQEFGLPGGAFGRVTVGNFTNSRMGADLKLRYATPDDRWLFGLEGGVTGSSTFYEGKWQVSNWKRVSGAAEVRFRERRFNMDFNLGVHRYVYGDYGVRVDCIRHFGRTTAGLYAMYTGGEANGGFHFAVPLPQWGKSRKVRVRLPEYYQMEYSGQSGLEYFHRRLGQDYETRPDESNSLPYDRRNQD</sequence>
<gene>
    <name evidence="1" type="ORF">PRABACTJOHN_01555</name>
</gene>
<protein>
    <recommendedName>
        <fullName evidence="3">YjbH domain-containing protein</fullName>
    </recommendedName>
</protein>
<dbReference type="HOGENOM" id="CLU_527406_0_0_10"/>
<dbReference type="RefSeq" id="WP_008148313.1">
    <property type="nucleotide sequence ID" value="NZ_DS996447.1"/>
</dbReference>
<feature type="non-terminal residue" evidence="1">
    <location>
        <position position="1"/>
    </location>
</feature>
<dbReference type="STRING" id="537006.PRABACTJOHN_01555"/>
<dbReference type="EMBL" id="ABYH01000153">
    <property type="protein sequence ID" value="EEC97044.1"/>
    <property type="molecule type" value="Genomic_DNA"/>
</dbReference>
<dbReference type="Proteomes" id="UP000005510">
    <property type="component" value="Unassembled WGS sequence"/>
</dbReference>
<evidence type="ECO:0000313" key="2">
    <source>
        <dbReference type="Proteomes" id="UP000005510"/>
    </source>
</evidence>
<dbReference type="Pfam" id="PF06082">
    <property type="entry name" value="YjbH"/>
    <property type="match status" value="1"/>
</dbReference>
<dbReference type="AlphaFoldDB" id="B7B952"/>
<evidence type="ECO:0000313" key="1">
    <source>
        <dbReference type="EMBL" id="EEC97044.1"/>
    </source>
</evidence>
<comment type="caution">
    <text evidence="1">The sequence shown here is derived from an EMBL/GenBank/DDBJ whole genome shotgun (WGS) entry which is preliminary data.</text>
</comment>
<reference evidence="1 2" key="1">
    <citation type="submission" date="2008-10" db="EMBL/GenBank/DDBJ databases">
        <title>Draft genome sequence of Parabacteroides johnsonii (DSM 18315).</title>
        <authorList>
            <person name="Sudarsanam P."/>
            <person name="Ley R."/>
            <person name="Guruge J."/>
            <person name="Turnbaugh P.J."/>
            <person name="Mahowald M."/>
            <person name="Liep D."/>
            <person name="Gordon J."/>
        </authorList>
    </citation>
    <scope>NUCLEOTIDE SEQUENCE [LARGE SCALE GENOMIC DNA]</scope>
    <source>
        <strain evidence="1 2">DSM 18315</strain>
    </source>
</reference>